<sequence length="300" mass="35139">MKNIGANSDIHLVLFDEENRAVGFHSKSRGLWESDLHVFRLASSSHESFKQSRQIQESCHHVLVDYAGRIRTGCKGSTDPVDAENWLNMLEKCFDVMNCHKERKVRLATFLLQKDAEGWWKSILARCSDARALDRQTFRGIFEDKYYPSTYCEAKRDEFLGLKQGSLSMDEYERKYTELSRYADVIVASKSERCRRLASLSHESFKQSRQIQVQKSVVRRLHAIFRSKVAGSPRGGVTYIILVFPEEKIRRIGKEDKEKMIKKEKPTKREKSKRTKLKREEKDGGEEQWRRGRKRRGEEK</sequence>
<evidence type="ECO:0000259" key="2">
    <source>
        <dbReference type="Pfam" id="PF03732"/>
    </source>
</evidence>
<organism evidence="3">
    <name type="scientific">Cucumis melo</name>
    <name type="common">Muskmelon</name>
    <dbReference type="NCBI Taxonomy" id="3656"/>
    <lineage>
        <taxon>Eukaryota</taxon>
        <taxon>Viridiplantae</taxon>
        <taxon>Streptophyta</taxon>
        <taxon>Embryophyta</taxon>
        <taxon>Tracheophyta</taxon>
        <taxon>Spermatophyta</taxon>
        <taxon>Magnoliopsida</taxon>
        <taxon>eudicotyledons</taxon>
        <taxon>Gunneridae</taxon>
        <taxon>Pentapetalae</taxon>
        <taxon>rosids</taxon>
        <taxon>fabids</taxon>
        <taxon>Cucurbitales</taxon>
        <taxon>Cucurbitaceae</taxon>
        <taxon>Benincaseae</taxon>
        <taxon>Cucumis</taxon>
    </lineage>
</organism>
<feature type="compositionally biased region" description="Basic and acidic residues" evidence="1">
    <location>
        <begin position="254"/>
        <end position="269"/>
    </location>
</feature>
<dbReference type="Gramene" id="MELO3C033733.2.1">
    <property type="protein sequence ID" value="MELO3C033733.2.1"/>
    <property type="gene ID" value="MELO3C033733.2"/>
</dbReference>
<reference evidence="3" key="1">
    <citation type="submission" date="2023-03" db="UniProtKB">
        <authorList>
            <consortium name="EnsemblPlants"/>
        </authorList>
    </citation>
    <scope>IDENTIFICATION</scope>
</reference>
<accession>A0A9I9EH97</accession>
<feature type="region of interest" description="Disordered" evidence="1">
    <location>
        <begin position="254"/>
        <end position="300"/>
    </location>
</feature>
<protein>
    <recommendedName>
        <fullName evidence="2">Retrotransposon gag domain-containing protein</fullName>
    </recommendedName>
</protein>
<evidence type="ECO:0000313" key="3">
    <source>
        <dbReference type="EnsemblPlants" id="MELO3C033733.2.1"/>
    </source>
</evidence>
<dbReference type="AlphaFoldDB" id="A0A9I9EH97"/>
<feature type="compositionally biased region" description="Basic and acidic residues" evidence="1">
    <location>
        <begin position="278"/>
        <end position="300"/>
    </location>
</feature>
<feature type="domain" description="Retrotransposon gag" evidence="2">
    <location>
        <begin position="106"/>
        <end position="190"/>
    </location>
</feature>
<dbReference type="Pfam" id="PF03732">
    <property type="entry name" value="Retrotrans_gag"/>
    <property type="match status" value="1"/>
</dbReference>
<evidence type="ECO:0000256" key="1">
    <source>
        <dbReference type="SAM" id="MobiDB-lite"/>
    </source>
</evidence>
<dbReference type="InterPro" id="IPR005162">
    <property type="entry name" value="Retrotrans_gag_dom"/>
</dbReference>
<dbReference type="EnsemblPlants" id="MELO3C033733.2.1">
    <property type="protein sequence ID" value="MELO3C033733.2.1"/>
    <property type="gene ID" value="MELO3C033733.2"/>
</dbReference>
<name>A0A9I9EH97_CUCME</name>
<proteinExistence type="predicted"/>